<dbReference type="AlphaFoldDB" id="A0A0M3ARL9"/>
<name>A0A0M3ARL9_9SPHN</name>
<dbReference type="RefSeq" id="WP_046762773.1">
    <property type="nucleotide sequence ID" value="NZ_LBIC01000003.1"/>
</dbReference>
<keyword evidence="1" id="KW-1133">Transmembrane helix</keyword>
<accession>A0A0M3ARL9</accession>
<dbReference type="STRING" id="56193.YP76_06325"/>
<protein>
    <submittedName>
        <fullName evidence="3">Permease</fullName>
    </submittedName>
</protein>
<evidence type="ECO:0000313" key="3">
    <source>
        <dbReference type="EMBL" id="KKW92558.1"/>
    </source>
</evidence>
<keyword evidence="4" id="KW-1185">Reference proteome</keyword>
<proteinExistence type="predicted"/>
<gene>
    <name evidence="3" type="ORF">YP76_06325</name>
</gene>
<dbReference type="InterPro" id="IPR058058">
    <property type="entry name" value="CBU_0592-like"/>
</dbReference>
<evidence type="ECO:0000313" key="4">
    <source>
        <dbReference type="Proteomes" id="UP000033874"/>
    </source>
</evidence>
<dbReference type="Proteomes" id="UP000033874">
    <property type="component" value="Unassembled WGS sequence"/>
</dbReference>
<dbReference type="Pfam" id="PF26604">
    <property type="entry name" value="CBU_0592"/>
    <property type="match status" value="1"/>
</dbReference>
<keyword evidence="1" id="KW-0472">Membrane</keyword>
<organism evidence="3 4">
    <name type="scientific">Sphingobium chungbukense</name>
    <dbReference type="NCBI Taxonomy" id="56193"/>
    <lineage>
        <taxon>Bacteria</taxon>
        <taxon>Pseudomonadati</taxon>
        <taxon>Pseudomonadota</taxon>
        <taxon>Alphaproteobacteria</taxon>
        <taxon>Sphingomonadales</taxon>
        <taxon>Sphingomonadaceae</taxon>
        <taxon>Sphingobium</taxon>
    </lineage>
</organism>
<dbReference type="EMBL" id="LBIC01000003">
    <property type="protein sequence ID" value="KKW92558.1"/>
    <property type="molecule type" value="Genomic_DNA"/>
</dbReference>
<feature type="domain" description="CBU-0592-like" evidence="2">
    <location>
        <begin position="7"/>
        <end position="79"/>
    </location>
</feature>
<dbReference type="PATRIC" id="fig|56193.3.peg.1311"/>
<sequence length="83" mass="8900">MTFDFANAIGLVGSGLMVVAYAYSNMAKTLNFTLFNLLNLVGALLLIYSLTVHFNVASMALEIVWAFIALIGLAKALRKGKAS</sequence>
<keyword evidence="1" id="KW-0812">Transmembrane</keyword>
<feature type="transmembrane region" description="Helical" evidence="1">
    <location>
        <begin position="30"/>
        <end position="50"/>
    </location>
</feature>
<feature type="transmembrane region" description="Helical" evidence="1">
    <location>
        <begin position="56"/>
        <end position="77"/>
    </location>
</feature>
<evidence type="ECO:0000256" key="1">
    <source>
        <dbReference type="SAM" id="Phobius"/>
    </source>
</evidence>
<feature type="transmembrane region" description="Helical" evidence="1">
    <location>
        <begin position="6"/>
        <end position="23"/>
    </location>
</feature>
<dbReference type="NCBIfam" id="NF047864">
    <property type="entry name" value="CBU_0592_membra"/>
    <property type="match status" value="1"/>
</dbReference>
<evidence type="ECO:0000259" key="2">
    <source>
        <dbReference type="Pfam" id="PF26604"/>
    </source>
</evidence>
<comment type="caution">
    <text evidence="3">The sequence shown here is derived from an EMBL/GenBank/DDBJ whole genome shotgun (WGS) entry which is preliminary data.</text>
</comment>
<reference evidence="3 4" key="1">
    <citation type="submission" date="2015-04" db="EMBL/GenBank/DDBJ databases">
        <title>Genome sequence of aromatic hydrocarbons-degrading Sphingobium chungbukense DJ77.</title>
        <authorList>
            <person name="Kim Y.-C."/>
            <person name="Chae J.-C."/>
        </authorList>
    </citation>
    <scope>NUCLEOTIDE SEQUENCE [LARGE SCALE GENOMIC DNA]</scope>
    <source>
        <strain evidence="3 4">DJ77</strain>
    </source>
</reference>